<evidence type="ECO:0000256" key="1">
    <source>
        <dbReference type="SAM" id="Phobius"/>
    </source>
</evidence>
<comment type="caution">
    <text evidence="2">The sequence shown here is derived from an EMBL/GenBank/DDBJ whole genome shotgun (WGS) entry which is preliminary data.</text>
</comment>
<reference evidence="3" key="1">
    <citation type="journal article" date="2019" name="Int. J. Syst. Evol. Microbiol.">
        <title>The Global Catalogue of Microorganisms (GCM) 10K type strain sequencing project: providing services to taxonomists for standard genome sequencing and annotation.</title>
        <authorList>
            <consortium name="The Broad Institute Genomics Platform"/>
            <consortium name="The Broad Institute Genome Sequencing Center for Infectious Disease"/>
            <person name="Wu L."/>
            <person name="Ma J."/>
        </authorList>
    </citation>
    <scope>NUCLEOTIDE SEQUENCE [LARGE SCALE GENOMIC DNA]</scope>
    <source>
        <strain evidence="3">JCM 17759</strain>
    </source>
</reference>
<keyword evidence="1" id="KW-1133">Transmembrane helix</keyword>
<keyword evidence="3" id="KW-1185">Reference proteome</keyword>
<protein>
    <submittedName>
        <fullName evidence="2">TolC family protein</fullName>
    </submittedName>
</protein>
<dbReference type="PANTHER" id="PTHR30203:SF33">
    <property type="entry name" value="BLR4455 PROTEIN"/>
    <property type="match status" value="1"/>
</dbReference>
<dbReference type="Proteomes" id="UP001500840">
    <property type="component" value="Unassembled WGS sequence"/>
</dbReference>
<dbReference type="InterPro" id="IPR010131">
    <property type="entry name" value="MdtP/NodT-like"/>
</dbReference>
<proteinExistence type="predicted"/>
<name>A0ABP8NUR2_9BACT</name>
<keyword evidence="1" id="KW-0812">Transmembrane</keyword>
<accession>A0ABP8NUR2</accession>
<evidence type="ECO:0000313" key="2">
    <source>
        <dbReference type="EMBL" id="GAA4471797.1"/>
    </source>
</evidence>
<dbReference type="Gene3D" id="1.20.1600.10">
    <property type="entry name" value="Outer membrane efflux proteins (OEP)"/>
    <property type="match status" value="1"/>
</dbReference>
<keyword evidence="1" id="KW-0472">Membrane</keyword>
<evidence type="ECO:0000313" key="3">
    <source>
        <dbReference type="Proteomes" id="UP001500840"/>
    </source>
</evidence>
<organism evidence="2 3">
    <name type="scientific">Novipirellula rosea</name>
    <dbReference type="NCBI Taxonomy" id="1031540"/>
    <lineage>
        <taxon>Bacteria</taxon>
        <taxon>Pseudomonadati</taxon>
        <taxon>Planctomycetota</taxon>
        <taxon>Planctomycetia</taxon>
        <taxon>Pirellulales</taxon>
        <taxon>Pirellulaceae</taxon>
        <taxon>Novipirellula</taxon>
    </lineage>
</organism>
<gene>
    <name evidence="2" type="ORF">GCM10023156_66960</name>
</gene>
<feature type="transmembrane region" description="Helical" evidence="1">
    <location>
        <begin position="20"/>
        <end position="39"/>
    </location>
</feature>
<sequence>MLRRSTRTDGITSARRGGPLRPIALTMLVCAVGVIAAIGCQTHRNFSETIANDTSSIDTIMQMVDAGAPAITFPDVSATPLTLRSIEDFATLQYRDMSLQETIHTALQHSQVMRDLGATILRAPQTVVTDQTKPLAELDPQTSIESALAAYDAQFYALGKWQNNDRRFNNRFFGGGANAFKQDTHDYVFQLSKRTATGAEFAVRNVIDYDANNATGNLTDSAWQSQIHAEMRQPLMQGGGLQFNRIAGPAAQPGIYAGVLIAKVNNDITSAKFRQGARDYISNVINAYWDLYFAYRDLDAKRDALERSRETWQNYEAQKSSNRKAGASEAFAREQYFRFQSELQDAVAGKLIQRTQVNNSTSGGTFAGQGGVLASERRLRLLIGLPLSDDALIRPNDEPLHAPMTFDWDSISIEAIRLRSELQQQRLLVKRREMEALAAKNFLMPTLDLVTIYRVRGLDQGLAGDNSAFKQLGTLDYQEYEASLELKLPVGFRQGYLAVRHAKSQLAREHAVLEEQERQILHDLAAVVGESDRAFTQMETNLNRYLAARDALQILDVNRAEGLPVNLEQLLDAQRRVTEAQSRYFLSMVEYTVAAKNVQFEKGTLLQTANLFLVDETTSPILLADPLGDSAGTPADAS</sequence>
<dbReference type="PANTHER" id="PTHR30203">
    <property type="entry name" value="OUTER MEMBRANE CATION EFFLUX PROTEIN"/>
    <property type="match status" value="1"/>
</dbReference>
<dbReference type="EMBL" id="BAABGA010000120">
    <property type="protein sequence ID" value="GAA4471797.1"/>
    <property type="molecule type" value="Genomic_DNA"/>
</dbReference>
<dbReference type="SUPFAM" id="SSF56954">
    <property type="entry name" value="Outer membrane efflux proteins (OEP)"/>
    <property type="match status" value="1"/>
</dbReference>